<dbReference type="PhylomeDB" id="E9I182"/>
<protein>
    <recommendedName>
        <fullName evidence="5">SUN domain-containing protein</fullName>
    </recommendedName>
</protein>
<keyword evidence="2" id="KW-0812">Transmembrane</keyword>
<dbReference type="PROSITE" id="PS51469">
    <property type="entry name" value="SUN"/>
    <property type="match status" value="1"/>
</dbReference>
<gene>
    <name evidence="6" type="ORF">DAPPUDRAFT_301689</name>
</gene>
<keyword evidence="7" id="KW-1185">Reference proteome</keyword>
<dbReference type="Proteomes" id="UP000000305">
    <property type="component" value="Unassembled WGS sequence"/>
</dbReference>
<keyword evidence="4" id="KW-0472">Membrane</keyword>
<evidence type="ECO:0000256" key="4">
    <source>
        <dbReference type="ARBA" id="ARBA00023136"/>
    </source>
</evidence>
<dbReference type="OrthoDB" id="266334at2759"/>
<dbReference type="GO" id="GO:0012505">
    <property type="term" value="C:endomembrane system"/>
    <property type="evidence" value="ECO:0007669"/>
    <property type="project" value="UniProtKB-SubCell"/>
</dbReference>
<dbReference type="InterPro" id="IPR045120">
    <property type="entry name" value="Suco/Slp1-like"/>
</dbReference>
<dbReference type="AlphaFoldDB" id="E9I182"/>
<dbReference type="KEGG" id="dpx:DAPPUDRAFT_301689"/>
<sequence>MYTPALISAAPLVRATSRNLTSSEVTVPVDNLDADLSVPSIEVLSSTEILEESAYPEISASEVISADAEPNVKLENVLATNNVLNVTNNVTRNNESGSSEDDIPSFSEWTLKVLAEEEKSGANGSTGVQTPAKLSATPKLRQKNYASPDCGAKILDANSEAEHTSAILDPSRDEYFLSICSAKIWFVIELCEAIQAQRVGIANFELFSSSPKDFRVTLATVIQLGIGL</sequence>
<evidence type="ECO:0000313" key="6">
    <source>
        <dbReference type="EMBL" id="EFX62246.1"/>
    </source>
</evidence>
<dbReference type="GO" id="GO:0016020">
    <property type="term" value="C:membrane"/>
    <property type="evidence" value="ECO:0007669"/>
    <property type="project" value="InterPro"/>
</dbReference>
<dbReference type="InParanoid" id="E9I182"/>
<dbReference type="EMBL" id="GL733724">
    <property type="protein sequence ID" value="EFX62246.1"/>
    <property type="molecule type" value="Genomic_DNA"/>
</dbReference>
<evidence type="ECO:0000256" key="3">
    <source>
        <dbReference type="ARBA" id="ARBA00022989"/>
    </source>
</evidence>
<name>E9I182_DAPPU</name>
<evidence type="ECO:0000256" key="2">
    <source>
        <dbReference type="ARBA" id="ARBA00022692"/>
    </source>
</evidence>
<evidence type="ECO:0000259" key="5">
    <source>
        <dbReference type="PROSITE" id="PS51469"/>
    </source>
</evidence>
<comment type="subcellular location">
    <subcellularLocation>
        <location evidence="1">Endomembrane system</location>
    </subcellularLocation>
</comment>
<dbReference type="PANTHER" id="PTHR12953:SF0">
    <property type="entry name" value="SUN DOMAIN-CONTAINING OSSIFICATION FACTOR"/>
    <property type="match status" value="1"/>
</dbReference>
<organism evidence="6 7">
    <name type="scientific">Daphnia pulex</name>
    <name type="common">Water flea</name>
    <dbReference type="NCBI Taxonomy" id="6669"/>
    <lineage>
        <taxon>Eukaryota</taxon>
        <taxon>Metazoa</taxon>
        <taxon>Ecdysozoa</taxon>
        <taxon>Arthropoda</taxon>
        <taxon>Crustacea</taxon>
        <taxon>Branchiopoda</taxon>
        <taxon>Diplostraca</taxon>
        <taxon>Cladocera</taxon>
        <taxon>Anomopoda</taxon>
        <taxon>Daphniidae</taxon>
        <taxon>Daphnia</taxon>
    </lineage>
</organism>
<evidence type="ECO:0000313" key="7">
    <source>
        <dbReference type="Proteomes" id="UP000000305"/>
    </source>
</evidence>
<dbReference type="eggNOG" id="KOG1396">
    <property type="taxonomic scope" value="Eukaryota"/>
</dbReference>
<keyword evidence="3" id="KW-1133">Transmembrane helix</keyword>
<dbReference type="InterPro" id="IPR012919">
    <property type="entry name" value="SUN_dom"/>
</dbReference>
<evidence type="ECO:0000256" key="1">
    <source>
        <dbReference type="ARBA" id="ARBA00004308"/>
    </source>
</evidence>
<accession>E9I182</accession>
<feature type="domain" description="SUN" evidence="5">
    <location>
        <begin position="121"/>
        <end position="228"/>
    </location>
</feature>
<dbReference type="Pfam" id="PF07738">
    <property type="entry name" value="Sad1_UNC"/>
    <property type="match status" value="1"/>
</dbReference>
<proteinExistence type="predicted"/>
<reference evidence="6 7" key="1">
    <citation type="journal article" date="2011" name="Science">
        <title>The ecoresponsive genome of Daphnia pulex.</title>
        <authorList>
            <person name="Colbourne J.K."/>
            <person name="Pfrender M.E."/>
            <person name="Gilbert D."/>
            <person name="Thomas W.K."/>
            <person name="Tucker A."/>
            <person name="Oakley T.H."/>
            <person name="Tokishita S."/>
            <person name="Aerts A."/>
            <person name="Arnold G.J."/>
            <person name="Basu M.K."/>
            <person name="Bauer D.J."/>
            <person name="Caceres C.E."/>
            <person name="Carmel L."/>
            <person name="Casola C."/>
            <person name="Choi J.H."/>
            <person name="Detter J.C."/>
            <person name="Dong Q."/>
            <person name="Dusheyko S."/>
            <person name="Eads B.D."/>
            <person name="Frohlich T."/>
            <person name="Geiler-Samerotte K.A."/>
            <person name="Gerlach D."/>
            <person name="Hatcher P."/>
            <person name="Jogdeo S."/>
            <person name="Krijgsveld J."/>
            <person name="Kriventseva E.V."/>
            <person name="Kultz D."/>
            <person name="Laforsch C."/>
            <person name="Lindquist E."/>
            <person name="Lopez J."/>
            <person name="Manak J.R."/>
            <person name="Muller J."/>
            <person name="Pangilinan J."/>
            <person name="Patwardhan R.P."/>
            <person name="Pitluck S."/>
            <person name="Pritham E.J."/>
            <person name="Rechtsteiner A."/>
            <person name="Rho M."/>
            <person name="Rogozin I.B."/>
            <person name="Sakarya O."/>
            <person name="Salamov A."/>
            <person name="Schaack S."/>
            <person name="Shapiro H."/>
            <person name="Shiga Y."/>
            <person name="Skalitzky C."/>
            <person name="Smith Z."/>
            <person name="Souvorov A."/>
            <person name="Sung W."/>
            <person name="Tang Z."/>
            <person name="Tsuchiya D."/>
            <person name="Tu H."/>
            <person name="Vos H."/>
            <person name="Wang M."/>
            <person name="Wolf Y.I."/>
            <person name="Yamagata H."/>
            <person name="Yamada T."/>
            <person name="Ye Y."/>
            <person name="Shaw J.R."/>
            <person name="Andrews J."/>
            <person name="Crease T.J."/>
            <person name="Tang H."/>
            <person name="Lucas S.M."/>
            <person name="Robertson H.M."/>
            <person name="Bork P."/>
            <person name="Koonin E.V."/>
            <person name="Zdobnov E.M."/>
            <person name="Grigoriev I.V."/>
            <person name="Lynch M."/>
            <person name="Boore J.L."/>
        </authorList>
    </citation>
    <scope>NUCLEOTIDE SEQUENCE [LARGE SCALE GENOMIC DNA]</scope>
</reference>
<dbReference type="PANTHER" id="PTHR12953">
    <property type="entry name" value="MEMBRANE PROTEIN CH1 RELATED"/>
    <property type="match status" value="1"/>
</dbReference>
<dbReference type="HOGENOM" id="CLU_1215848_0_0_1"/>